<evidence type="ECO:0000256" key="1">
    <source>
        <dbReference type="ARBA" id="ARBA00004141"/>
    </source>
</evidence>
<sequence length="132" mass="15250">MLYQNSESLVSNLIVTDYGPAWQAACCNQTTSAHKKKENRPTTQKLNILDNIIVNFDQLDFELSFVVAGNMWYGSATTLIELFGPTRYQWDQGYFQQEIYRRCKGELCLAMLLCSTTDSLRRFFLDHRCQAS</sequence>
<name>A0A3Q7EAM0_SOLLC</name>
<dbReference type="Gene3D" id="3.10.680.10">
    <property type="entry name" value="Photosystem II CP47 reaction center protein"/>
    <property type="match status" value="1"/>
</dbReference>
<evidence type="ECO:0000256" key="8">
    <source>
        <dbReference type="ARBA" id="ARBA00023136"/>
    </source>
</evidence>
<reference evidence="10" key="2">
    <citation type="submission" date="2019-01" db="UniProtKB">
        <authorList>
            <consortium name="EnsemblPlants"/>
        </authorList>
    </citation>
    <scope>IDENTIFICATION</scope>
    <source>
        <strain evidence="10">cv. Heinz 1706</strain>
    </source>
</reference>
<keyword evidence="6" id="KW-1133">Transmembrane helix</keyword>
<dbReference type="Pfam" id="PF00421">
    <property type="entry name" value="PSII"/>
    <property type="match status" value="1"/>
</dbReference>
<dbReference type="InterPro" id="IPR000932">
    <property type="entry name" value="PS_antenna-like"/>
</dbReference>
<dbReference type="STRING" id="4081.A0A3Q7EAM0"/>
<reference evidence="10" key="1">
    <citation type="journal article" date="2012" name="Nature">
        <title>The tomato genome sequence provides insights into fleshy fruit evolution.</title>
        <authorList>
            <consortium name="Tomato Genome Consortium"/>
        </authorList>
    </citation>
    <scope>NUCLEOTIDE SEQUENCE [LARGE SCALE GENOMIC DNA]</scope>
    <source>
        <strain evidence="10">cv. Heinz 1706</strain>
    </source>
</reference>
<evidence type="ECO:0000256" key="2">
    <source>
        <dbReference type="ARBA" id="ARBA00022494"/>
    </source>
</evidence>
<keyword evidence="4" id="KW-0934">Plastid</keyword>
<dbReference type="Proteomes" id="UP000004994">
    <property type="component" value="Chromosome 1"/>
</dbReference>
<evidence type="ECO:0000256" key="6">
    <source>
        <dbReference type="ARBA" id="ARBA00022989"/>
    </source>
</evidence>
<dbReference type="GO" id="GO:0016168">
    <property type="term" value="F:chlorophyll binding"/>
    <property type="evidence" value="ECO:0007669"/>
    <property type="project" value="UniProtKB-KW"/>
</dbReference>
<keyword evidence="3" id="KW-0602">Photosynthesis</keyword>
<dbReference type="InterPro" id="IPR036001">
    <property type="entry name" value="PS_II_antenna-like_sf"/>
</dbReference>
<evidence type="ECO:0000256" key="4">
    <source>
        <dbReference type="ARBA" id="ARBA00022640"/>
    </source>
</evidence>
<keyword evidence="2" id="KW-0148">Chlorophyll</keyword>
<dbReference type="InParanoid" id="A0A3Q7EAM0"/>
<keyword evidence="11" id="KW-1185">Reference proteome</keyword>
<comment type="subcellular location">
    <subcellularLocation>
        <location evidence="1">Membrane</location>
        <topology evidence="1">Multi-pass membrane protein</topology>
    </subcellularLocation>
</comment>
<dbReference type="GO" id="GO:0009767">
    <property type="term" value="P:photosynthetic electron transport chain"/>
    <property type="evidence" value="ECO:0007669"/>
    <property type="project" value="InterPro"/>
</dbReference>
<organism evidence="10">
    <name type="scientific">Solanum lycopersicum</name>
    <name type="common">Tomato</name>
    <name type="synonym">Lycopersicon esculentum</name>
    <dbReference type="NCBI Taxonomy" id="4081"/>
    <lineage>
        <taxon>Eukaryota</taxon>
        <taxon>Viridiplantae</taxon>
        <taxon>Streptophyta</taxon>
        <taxon>Embryophyta</taxon>
        <taxon>Tracheophyta</taxon>
        <taxon>Spermatophyta</taxon>
        <taxon>Magnoliopsida</taxon>
        <taxon>eudicotyledons</taxon>
        <taxon>Gunneridae</taxon>
        <taxon>Pentapetalae</taxon>
        <taxon>asterids</taxon>
        <taxon>lamiids</taxon>
        <taxon>Solanales</taxon>
        <taxon>Solanaceae</taxon>
        <taxon>Solanoideae</taxon>
        <taxon>Solaneae</taxon>
        <taxon>Solanum</taxon>
        <taxon>Solanum subgen. Lycopersicon</taxon>
    </lineage>
</organism>
<evidence type="ECO:0000313" key="10">
    <source>
        <dbReference type="EnsemblPlants" id="Solyc01g011415.1.1"/>
    </source>
</evidence>
<evidence type="ECO:0000256" key="7">
    <source>
        <dbReference type="ARBA" id="ARBA00022991"/>
    </source>
</evidence>
<keyword evidence="5" id="KW-0812">Transmembrane</keyword>
<dbReference type="AlphaFoldDB" id="A0A3Q7EAM0"/>
<evidence type="ECO:0000256" key="9">
    <source>
        <dbReference type="ARBA" id="ARBA00023276"/>
    </source>
</evidence>
<dbReference type="GO" id="GO:0009523">
    <property type="term" value="C:photosystem II"/>
    <property type="evidence" value="ECO:0007669"/>
    <property type="project" value="UniProtKB-KW"/>
</dbReference>
<evidence type="ECO:0000256" key="5">
    <source>
        <dbReference type="ARBA" id="ARBA00022692"/>
    </source>
</evidence>
<accession>A0A3Q7EAM0</accession>
<keyword evidence="9" id="KW-0604">Photosystem II</keyword>
<evidence type="ECO:0000256" key="3">
    <source>
        <dbReference type="ARBA" id="ARBA00022531"/>
    </source>
</evidence>
<keyword evidence="7" id="KW-0157">Chromophore</keyword>
<dbReference type="SUPFAM" id="SSF161077">
    <property type="entry name" value="Photosystem II antenna protein-like"/>
    <property type="match status" value="1"/>
</dbReference>
<dbReference type="Gramene" id="Solyc01g011415.1.1">
    <property type="protein sequence ID" value="Solyc01g011415.1.1"/>
    <property type="gene ID" value="Solyc01g011415.1"/>
</dbReference>
<keyword evidence="8" id="KW-0472">Membrane</keyword>
<proteinExistence type="predicted"/>
<evidence type="ECO:0000313" key="11">
    <source>
        <dbReference type="Proteomes" id="UP000004994"/>
    </source>
</evidence>
<dbReference type="EnsemblPlants" id="Solyc01g011415.1.1">
    <property type="protein sequence ID" value="Solyc01g011415.1.1"/>
    <property type="gene ID" value="Solyc01g011415.1"/>
</dbReference>
<protein>
    <submittedName>
        <fullName evidence="10">Uncharacterized protein</fullName>
    </submittedName>
</protein>